<keyword evidence="2" id="KW-1185">Reference proteome</keyword>
<dbReference type="EMBL" id="JABEZX010000005">
    <property type="protein sequence ID" value="MBA0556678.1"/>
    <property type="molecule type" value="Genomic_DNA"/>
</dbReference>
<protein>
    <submittedName>
        <fullName evidence="1">Uncharacterized protein</fullName>
    </submittedName>
</protein>
<sequence length="108" mass="11908">MAIKMELEGFAKVGLTIESDSKVTCYDALICLPGLGIAVPVYPQIDNLASEIGDVNFSFVFRQSNVLANALAKSVKTQKTLARKKDKDAFCIYYRAKWKTNDVAVNDV</sequence>
<dbReference type="AlphaFoldDB" id="A0A7J8LW52"/>
<evidence type="ECO:0000313" key="2">
    <source>
        <dbReference type="Proteomes" id="UP000593572"/>
    </source>
</evidence>
<comment type="caution">
    <text evidence="1">The sequence shown here is derived from an EMBL/GenBank/DDBJ whole genome shotgun (WGS) entry which is preliminary data.</text>
</comment>
<accession>A0A7J8LW52</accession>
<name>A0A7J8LW52_9ROSI</name>
<proteinExistence type="predicted"/>
<reference evidence="1 2" key="1">
    <citation type="journal article" date="2019" name="Genome Biol. Evol.">
        <title>Insights into the evolution of the New World diploid cottons (Gossypium, subgenus Houzingenia) based on genome sequencing.</title>
        <authorList>
            <person name="Grover C.E."/>
            <person name="Arick M.A. 2nd"/>
            <person name="Thrash A."/>
            <person name="Conover J.L."/>
            <person name="Sanders W.S."/>
            <person name="Peterson D.G."/>
            <person name="Frelichowski J.E."/>
            <person name="Scheffler J.A."/>
            <person name="Scheffler B.E."/>
            <person name="Wendel J.F."/>
        </authorList>
    </citation>
    <scope>NUCLEOTIDE SEQUENCE [LARGE SCALE GENOMIC DNA]</scope>
    <source>
        <strain evidence="1">157</strain>
        <tissue evidence="1">Leaf</tissue>
    </source>
</reference>
<gene>
    <name evidence="1" type="ORF">Golob_026758</name>
</gene>
<organism evidence="1 2">
    <name type="scientific">Gossypium lobatum</name>
    <dbReference type="NCBI Taxonomy" id="34289"/>
    <lineage>
        <taxon>Eukaryota</taxon>
        <taxon>Viridiplantae</taxon>
        <taxon>Streptophyta</taxon>
        <taxon>Embryophyta</taxon>
        <taxon>Tracheophyta</taxon>
        <taxon>Spermatophyta</taxon>
        <taxon>Magnoliopsida</taxon>
        <taxon>eudicotyledons</taxon>
        <taxon>Gunneridae</taxon>
        <taxon>Pentapetalae</taxon>
        <taxon>rosids</taxon>
        <taxon>malvids</taxon>
        <taxon>Malvales</taxon>
        <taxon>Malvaceae</taxon>
        <taxon>Malvoideae</taxon>
        <taxon>Gossypium</taxon>
    </lineage>
</organism>
<evidence type="ECO:0000313" key="1">
    <source>
        <dbReference type="EMBL" id="MBA0556678.1"/>
    </source>
</evidence>
<dbReference type="Proteomes" id="UP000593572">
    <property type="component" value="Unassembled WGS sequence"/>
</dbReference>